<feature type="domain" description="UspA" evidence="2">
    <location>
        <begin position="11"/>
        <end position="152"/>
    </location>
</feature>
<dbReference type="InterPro" id="IPR006015">
    <property type="entry name" value="Universal_stress_UspA"/>
</dbReference>
<dbReference type="KEGG" id="nneo:PQG83_00060"/>
<dbReference type="PANTHER" id="PTHR46268">
    <property type="entry name" value="STRESS RESPONSE PROTEIN NHAX"/>
    <property type="match status" value="1"/>
</dbReference>
<keyword evidence="4" id="KW-1185">Reference proteome</keyword>
<dbReference type="PANTHER" id="PTHR46268:SF6">
    <property type="entry name" value="UNIVERSAL STRESS PROTEIN UP12"/>
    <property type="match status" value="1"/>
</dbReference>
<dbReference type="SUPFAM" id="SSF52402">
    <property type="entry name" value="Adenine nucleotide alpha hydrolases-like"/>
    <property type="match status" value="2"/>
</dbReference>
<dbReference type="Pfam" id="PF00582">
    <property type="entry name" value="Usp"/>
    <property type="match status" value="2"/>
</dbReference>
<dbReference type="PRINTS" id="PR01438">
    <property type="entry name" value="UNVRSLSTRESS"/>
</dbReference>
<evidence type="ECO:0000313" key="3">
    <source>
        <dbReference type="EMBL" id="WNM62171.1"/>
    </source>
</evidence>
<organism evidence="3 4">
    <name type="scientific">Candidatus Nitrospira neomarina</name>
    <dbReference type="NCBI Taxonomy" id="3020899"/>
    <lineage>
        <taxon>Bacteria</taxon>
        <taxon>Pseudomonadati</taxon>
        <taxon>Nitrospirota</taxon>
        <taxon>Nitrospiria</taxon>
        <taxon>Nitrospirales</taxon>
        <taxon>Nitrospiraceae</taxon>
        <taxon>Nitrospira</taxon>
    </lineage>
</organism>
<dbReference type="Gene3D" id="3.40.50.620">
    <property type="entry name" value="HUPs"/>
    <property type="match status" value="2"/>
</dbReference>
<accession>A0AA96GRE6</accession>
<evidence type="ECO:0000259" key="2">
    <source>
        <dbReference type="Pfam" id="PF00582"/>
    </source>
</evidence>
<reference evidence="3 4" key="1">
    <citation type="submission" date="2023-01" db="EMBL/GenBank/DDBJ databases">
        <title>Cultivation and genomic characterization of new, ubiquitous marine nitrite-oxidizing bacteria from the Nitrospirales.</title>
        <authorList>
            <person name="Mueller A.J."/>
            <person name="Daebeler A."/>
            <person name="Herbold C.W."/>
            <person name="Kirkegaard R.H."/>
            <person name="Daims H."/>
        </authorList>
    </citation>
    <scope>NUCLEOTIDE SEQUENCE [LARGE SCALE GENOMIC DNA]</scope>
    <source>
        <strain evidence="3 4">DK</strain>
    </source>
</reference>
<proteinExistence type="inferred from homology"/>
<gene>
    <name evidence="3" type="ORF">PQG83_00060</name>
</gene>
<sequence length="305" mass="32700">MKTPTAPVKSKTILIPVDDSSQAEEAVRSVQALSLPERVLLLHTISIPQLAYPGTGMSVGHDFSGAAEKVLREEGARILEKSASLLPPECGKVSQYLEIGIPASVILSMAVRESADLIIMGSRGLGTIKEHLIGSVSHRIATHASCHVLLVKAPIVPFNNILLLVENSLDAEWAIEFLSRKPFRGTPHVSVLHVIPFAQPLLPIGALLLDSWKKELQDGGARLTKDVSDKISSQGYSVESLVEPGAPSSVIQRQISRLQPQLVLMGTPGRSPLQRLAHGSVSHATIHHSPCSVLLIREPPSHAPA</sequence>
<dbReference type="AlphaFoldDB" id="A0AA96GRE6"/>
<protein>
    <submittedName>
        <fullName evidence="3">Universal stress protein</fullName>
    </submittedName>
</protein>
<comment type="similarity">
    <text evidence="1">Belongs to the universal stress protein A family.</text>
</comment>
<dbReference type="CDD" id="cd23659">
    <property type="entry name" value="USP_At3g01520-like"/>
    <property type="match status" value="1"/>
</dbReference>
<dbReference type="CDD" id="cd00293">
    <property type="entry name" value="USP-like"/>
    <property type="match status" value="1"/>
</dbReference>
<dbReference type="InterPro" id="IPR006016">
    <property type="entry name" value="UspA"/>
</dbReference>
<dbReference type="Proteomes" id="UP001302494">
    <property type="component" value="Chromosome"/>
</dbReference>
<name>A0AA96GRE6_9BACT</name>
<evidence type="ECO:0000256" key="1">
    <source>
        <dbReference type="ARBA" id="ARBA00008791"/>
    </source>
</evidence>
<dbReference type="InterPro" id="IPR014729">
    <property type="entry name" value="Rossmann-like_a/b/a_fold"/>
</dbReference>
<dbReference type="EMBL" id="CP116968">
    <property type="protein sequence ID" value="WNM62171.1"/>
    <property type="molecule type" value="Genomic_DNA"/>
</dbReference>
<dbReference type="RefSeq" id="WP_312745275.1">
    <property type="nucleotide sequence ID" value="NZ_CP116968.1"/>
</dbReference>
<evidence type="ECO:0000313" key="4">
    <source>
        <dbReference type="Proteomes" id="UP001302494"/>
    </source>
</evidence>
<feature type="domain" description="UspA" evidence="2">
    <location>
        <begin position="158"/>
        <end position="297"/>
    </location>
</feature>